<dbReference type="PRINTS" id="PR00926">
    <property type="entry name" value="MITOCARRIER"/>
</dbReference>
<keyword evidence="13" id="KW-1185">Reference proteome</keyword>
<reference evidence="12 13" key="1">
    <citation type="journal article" date="2024" name="J Genomics">
        <title>Draft genome sequencing and assembly of Favolaschia claudopus CIRM-BRFM 2984 isolated from oak limbs.</title>
        <authorList>
            <person name="Navarro D."/>
            <person name="Drula E."/>
            <person name="Chaduli D."/>
            <person name="Cazenave R."/>
            <person name="Ahrendt S."/>
            <person name="Wang J."/>
            <person name="Lipzen A."/>
            <person name="Daum C."/>
            <person name="Barry K."/>
            <person name="Grigoriev I.V."/>
            <person name="Favel A."/>
            <person name="Rosso M.N."/>
            <person name="Martin F."/>
        </authorList>
    </citation>
    <scope>NUCLEOTIDE SEQUENCE [LARGE SCALE GENOMIC DNA]</scope>
    <source>
        <strain evidence="12 13">CIRM-BRFM 2984</strain>
    </source>
</reference>
<evidence type="ECO:0000256" key="8">
    <source>
        <dbReference type="ARBA" id="ARBA00023136"/>
    </source>
</evidence>
<protein>
    <submittedName>
        <fullName evidence="12">Mitochondrial substrate carrier family protein L</fullName>
    </submittedName>
</protein>
<name>A0AAW0EI49_9AGAR</name>
<accession>A0AAW0EI49</accession>
<evidence type="ECO:0000256" key="2">
    <source>
        <dbReference type="ARBA" id="ARBA00006375"/>
    </source>
</evidence>
<dbReference type="InterPro" id="IPR050567">
    <property type="entry name" value="Mitochondrial_Carrier"/>
</dbReference>
<dbReference type="GO" id="GO:0031966">
    <property type="term" value="C:mitochondrial membrane"/>
    <property type="evidence" value="ECO:0007669"/>
    <property type="project" value="UniProtKB-SubCell"/>
</dbReference>
<dbReference type="PANTHER" id="PTHR45624">
    <property type="entry name" value="MITOCHONDRIAL BASIC AMINO ACIDS TRANSPORTER-RELATED"/>
    <property type="match status" value="1"/>
</dbReference>
<evidence type="ECO:0000256" key="6">
    <source>
        <dbReference type="ARBA" id="ARBA00022989"/>
    </source>
</evidence>
<feature type="repeat" description="Solcar" evidence="9">
    <location>
        <begin position="113"/>
        <end position="203"/>
    </location>
</feature>
<proteinExistence type="inferred from homology"/>
<evidence type="ECO:0000256" key="1">
    <source>
        <dbReference type="ARBA" id="ARBA00004225"/>
    </source>
</evidence>
<dbReference type="InterPro" id="IPR002067">
    <property type="entry name" value="MCP"/>
</dbReference>
<evidence type="ECO:0000256" key="9">
    <source>
        <dbReference type="PROSITE-ProRule" id="PRU00282"/>
    </source>
</evidence>
<dbReference type="GO" id="GO:1990575">
    <property type="term" value="P:mitochondrial L-ornithine transmembrane transport"/>
    <property type="evidence" value="ECO:0007669"/>
    <property type="project" value="TreeGrafter"/>
</dbReference>
<dbReference type="AlphaFoldDB" id="A0AAW0EI49"/>
<comment type="similarity">
    <text evidence="2 10">Belongs to the mitochondrial carrier (TC 2.A.29) family.</text>
</comment>
<gene>
    <name evidence="12" type="ORF">R3P38DRAFT_2823540</name>
</gene>
<evidence type="ECO:0000256" key="4">
    <source>
        <dbReference type="ARBA" id="ARBA00022692"/>
    </source>
</evidence>
<comment type="subcellular location">
    <subcellularLocation>
        <location evidence="1">Mitochondrion membrane</location>
        <topology evidence="1">Multi-pass membrane protein</topology>
    </subcellularLocation>
</comment>
<keyword evidence="4 9" id="KW-0812">Transmembrane</keyword>
<keyword evidence="5" id="KW-0677">Repeat</keyword>
<evidence type="ECO:0000256" key="11">
    <source>
        <dbReference type="SAM" id="Phobius"/>
    </source>
</evidence>
<evidence type="ECO:0000313" key="13">
    <source>
        <dbReference type="Proteomes" id="UP001362999"/>
    </source>
</evidence>
<feature type="transmembrane region" description="Helical" evidence="11">
    <location>
        <begin position="214"/>
        <end position="235"/>
    </location>
</feature>
<feature type="repeat" description="Solcar" evidence="9">
    <location>
        <begin position="9"/>
        <end position="95"/>
    </location>
</feature>
<dbReference type="Gene3D" id="1.50.40.10">
    <property type="entry name" value="Mitochondrial carrier domain"/>
    <property type="match status" value="1"/>
</dbReference>
<feature type="transmembrane region" description="Helical" evidence="11">
    <location>
        <begin position="173"/>
        <end position="194"/>
    </location>
</feature>
<evidence type="ECO:0000256" key="7">
    <source>
        <dbReference type="ARBA" id="ARBA00023128"/>
    </source>
</evidence>
<evidence type="ECO:0000256" key="5">
    <source>
        <dbReference type="ARBA" id="ARBA00022737"/>
    </source>
</evidence>
<keyword evidence="7" id="KW-0496">Mitochondrion</keyword>
<evidence type="ECO:0000313" key="12">
    <source>
        <dbReference type="EMBL" id="KAK7064291.1"/>
    </source>
</evidence>
<dbReference type="Pfam" id="PF00153">
    <property type="entry name" value="Mito_carr"/>
    <property type="match status" value="3"/>
</dbReference>
<feature type="repeat" description="Solcar" evidence="9">
    <location>
        <begin position="214"/>
        <end position="308"/>
    </location>
</feature>
<keyword evidence="3 10" id="KW-0813">Transport</keyword>
<evidence type="ECO:0000256" key="3">
    <source>
        <dbReference type="ARBA" id="ARBA00022448"/>
    </source>
</evidence>
<keyword evidence="6 11" id="KW-1133">Transmembrane helix</keyword>
<dbReference type="InterPro" id="IPR018108">
    <property type="entry name" value="MCP_transmembrane"/>
</dbReference>
<dbReference type="SUPFAM" id="SSF103506">
    <property type="entry name" value="Mitochondrial carrier"/>
    <property type="match status" value="1"/>
</dbReference>
<keyword evidence="8 9" id="KW-0472">Membrane</keyword>
<evidence type="ECO:0000256" key="10">
    <source>
        <dbReference type="RuleBase" id="RU000488"/>
    </source>
</evidence>
<comment type="caution">
    <text evidence="12">The sequence shown here is derived from an EMBL/GenBank/DDBJ whole genome shotgun (WGS) entry which is preliminary data.</text>
</comment>
<dbReference type="InterPro" id="IPR023395">
    <property type="entry name" value="MCP_dom_sf"/>
</dbReference>
<dbReference type="EMBL" id="JAWWNJ010000001">
    <property type="protein sequence ID" value="KAK7064291.1"/>
    <property type="molecule type" value="Genomic_DNA"/>
</dbReference>
<dbReference type="PROSITE" id="PS50920">
    <property type="entry name" value="SOLCAR"/>
    <property type="match status" value="3"/>
</dbReference>
<dbReference type="GO" id="GO:0000064">
    <property type="term" value="F:L-ornithine transmembrane transporter activity"/>
    <property type="evidence" value="ECO:0007669"/>
    <property type="project" value="TreeGrafter"/>
</dbReference>
<organism evidence="12 13">
    <name type="scientific">Favolaschia claudopus</name>
    <dbReference type="NCBI Taxonomy" id="2862362"/>
    <lineage>
        <taxon>Eukaryota</taxon>
        <taxon>Fungi</taxon>
        <taxon>Dikarya</taxon>
        <taxon>Basidiomycota</taxon>
        <taxon>Agaricomycotina</taxon>
        <taxon>Agaricomycetes</taxon>
        <taxon>Agaricomycetidae</taxon>
        <taxon>Agaricales</taxon>
        <taxon>Marasmiineae</taxon>
        <taxon>Mycenaceae</taxon>
        <taxon>Favolaschia</taxon>
    </lineage>
</organism>
<dbReference type="Proteomes" id="UP001362999">
    <property type="component" value="Unassembled WGS sequence"/>
</dbReference>
<dbReference type="PANTHER" id="PTHR45624:SF57">
    <property type="entry name" value="MITOCHONDRIAL SUBSTRATE CARRIER FAMILY PROTEIN L"/>
    <property type="match status" value="1"/>
</dbReference>
<sequence>MPTSYGLMDHFPSDGLVAGFASGLTKVAVGHGFDTIKTRIQLNPTFRNHGAFHVLNATLKREGFLALYKGVTPPAVGWSLIDSVLLGSLHTYRLFLFHNGMTEDDSSGMGRRLTLLGHSLAGLFAGLTSAPLATPIELLKVRLQLQMQKAVSDRQFKGPIDCAQQLVRSEGVLGLWTGFTGGLLYRANFFYMFLAFEACMRGLSRFHGMPYEPSIGVANLVAGGGASLCFWTLAIPFDRIKNQMMAHPYPLPYSERTSIPRPSVVSIARQIYLDQGLRGFYRGLLPCFIRAFPSNACAFFVYEGLLRMLGAEQTRR</sequence>